<dbReference type="RefSeq" id="WP_338093248.1">
    <property type="nucleotide sequence ID" value="NZ_JAWDKA010000001.1"/>
</dbReference>
<dbReference type="AlphaFoldDB" id="A0AAE4MB46"/>
<accession>A0AAE4MB46</accession>
<dbReference type="EMBL" id="JAWDKA010000001">
    <property type="protein sequence ID" value="MDV0440851.1"/>
    <property type="molecule type" value="Genomic_DNA"/>
</dbReference>
<organism evidence="2 3">
    <name type="scientific">Methanorbis furvi</name>
    <dbReference type="NCBI Taxonomy" id="3028299"/>
    <lineage>
        <taxon>Archaea</taxon>
        <taxon>Methanobacteriati</taxon>
        <taxon>Methanobacteriota</taxon>
        <taxon>Stenosarchaea group</taxon>
        <taxon>Methanomicrobia</taxon>
        <taxon>Methanomicrobiales</taxon>
        <taxon>Methanocorpusculaceae</taxon>
        <taxon>Methanorbis</taxon>
    </lineage>
</organism>
<evidence type="ECO:0000259" key="1">
    <source>
        <dbReference type="PROSITE" id="PS51379"/>
    </source>
</evidence>
<keyword evidence="3" id="KW-1185">Reference proteome</keyword>
<evidence type="ECO:0000313" key="3">
    <source>
        <dbReference type="Proteomes" id="UP001273136"/>
    </source>
</evidence>
<dbReference type="InterPro" id="IPR017900">
    <property type="entry name" value="4Fe4S_Fe_S_CS"/>
</dbReference>
<sequence length="287" mass="31762">MPASYLYQKDRPITTMKTILYYFTGTGNSLAVAKAIADRLADTELVPIPMLMLKGEMIHAPKDANIGIVYPMYALGLPNIVVNFFKILDLKEAGYVFSVVTEGGKFGSPTKQIAALTKTSGHDLNAAWWIQMPDNYIPMSAPPAKPEQKIIREDALRKVAVLVDAVGKRQPRPIDLTIPGKILKFVMYKPFIKRIHTFGKKFVVSPSCNGCLICRDVCPVNNIEALAKGKKQWLDHCEGCLACLQFCPVEAISCGGKTDDRPRYHHPNATVADMKAQKGMNPDEPKQ</sequence>
<dbReference type="GO" id="GO:0016491">
    <property type="term" value="F:oxidoreductase activity"/>
    <property type="evidence" value="ECO:0007669"/>
    <property type="project" value="UniProtKB-ARBA"/>
</dbReference>
<evidence type="ECO:0000313" key="2">
    <source>
        <dbReference type="EMBL" id="MDV0440851.1"/>
    </source>
</evidence>
<comment type="caution">
    <text evidence="2">The sequence shown here is derived from an EMBL/GenBank/DDBJ whole genome shotgun (WGS) entry which is preliminary data.</text>
</comment>
<name>A0AAE4MB46_9EURY</name>
<dbReference type="NCBIfam" id="NF038196">
    <property type="entry name" value="ferrodoxin_EFR1"/>
    <property type="match status" value="1"/>
</dbReference>
<dbReference type="PANTHER" id="PTHR43122:SF1">
    <property type="entry name" value="IRON-SULFUR-BINDING PROTEIN"/>
    <property type="match status" value="1"/>
</dbReference>
<protein>
    <recommendedName>
        <fullName evidence="1">4Fe-4S ferredoxin-type domain-containing protein</fullName>
    </recommendedName>
</protein>
<dbReference type="SUPFAM" id="SSF52218">
    <property type="entry name" value="Flavoproteins"/>
    <property type="match status" value="1"/>
</dbReference>
<dbReference type="InterPro" id="IPR047964">
    <property type="entry name" value="EFR1-like"/>
</dbReference>
<dbReference type="Gene3D" id="3.30.70.20">
    <property type="match status" value="1"/>
</dbReference>
<dbReference type="InterPro" id="IPR029039">
    <property type="entry name" value="Flavoprotein-like_sf"/>
</dbReference>
<dbReference type="SUPFAM" id="SSF54862">
    <property type="entry name" value="4Fe-4S ferredoxins"/>
    <property type="match status" value="1"/>
</dbReference>
<dbReference type="Proteomes" id="UP001273136">
    <property type="component" value="Unassembled WGS sequence"/>
</dbReference>
<dbReference type="PANTHER" id="PTHR43122">
    <property type="entry name" value="FERREDOXIN SUBUNIT OF PYRUVATE:FLAVODOXIN OXIDOREDUCTASE-RELATED"/>
    <property type="match status" value="1"/>
</dbReference>
<dbReference type="PROSITE" id="PS00198">
    <property type="entry name" value="4FE4S_FER_1"/>
    <property type="match status" value="1"/>
</dbReference>
<feature type="domain" description="4Fe-4S ferredoxin-type" evidence="1">
    <location>
        <begin position="230"/>
        <end position="257"/>
    </location>
</feature>
<gene>
    <name evidence="2" type="ORF">McpAg1_00270</name>
</gene>
<feature type="domain" description="4Fe-4S ferredoxin-type" evidence="1">
    <location>
        <begin position="200"/>
        <end position="228"/>
    </location>
</feature>
<proteinExistence type="predicted"/>
<dbReference type="InterPro" id="IPR017896">
    <property type="entry name" value="4Fe4S_Fe-S-bd"/>
</dbReference>
<dbReference type="PROSITE" id="PS51379">
    <property type="entry name" value="4FE4S_FER_2"/>
    <property type="match status" value="2"/>
</dbReference>
<reference evidence="2" key="1">
    <citation type="submission" date="2023-06" db="EMBL/GenBank/DDBJ databases">
        <title>Genome sequence of Methancorpusculaceae sp. Ag1.</title>
        <authorList>
            <person name="Protasov E."/>
            <person name="Platt K."/>
            <person name="Poehlein A."/>
            <person name="Daniel R."/>
            <person name="Brune A."/>
        </authorList>
    </citation>
    <scope>NUCLEOTIDE SEQUENCE</scope>
    <source>
        <strain evidence="2">Ag1</strain>
    </source>
</reference>
<dbReference type="Pfam" id="PF13237">
    <property type="entry name" value="Fer4_10"/>
    <property type="match status" value="1"/>
</dbReference>